<organism evidence="1 2">
    <name type="scientific">Botryotinia fuckeliana (strain T4)</name>
    <name type="common">Noble rot fungus</name>
    <name type="synonym">Botrytis cinerea</name>
    <dbReference type="NCBI Taxonomy" id="999810"/>
    <lineage>
        <taxon>Eukaryota</taxon>
        <taxon>Fungi</taxon>
        <taxon>Dikarya</taxon>
        <taxon>Ascomycota</taxon>
        <taxon>Pezizomycotina</taxon>
        <taxon>Leotiomycetes</taxon>
        <taxon>Helotiales</taxon>
        <taxon>Sclerotiniaceae</taxon>
        <taxon>Botrytis</taxon>
    </lineage>
</organism>
<reference evidence="2" key="1">
    <citation type="journal article" date="2011" name="PLoS Genet.">
        <title>Genomic analysis of the necrotrophic fungal pathogens Sclerotinia sclerotiorum and Botrytis cinerea.</title>
        <authorList>
            <person name="Amselem J."/>
            <person name="Cuomo C.A."/>
            <person name="van Kan J.A."/>
            <person name="Viaud M."/>
            <person name="Benito E.P."/>
            <person name="Couloux A."/>
            <person name="Coutinho P.M."/>
            <person name="de Vries R.P."/>
            <person name="Dyer P.S."/>
            <person name="Fillinger S."/>
            <person name="Fournier E."/>
            <person name="Gout L."/>
            <person name="Hahn M."/>
            <person name="Kohn L."/>
            <person name="Lapalu N."/>
            <person name="Plummer K.M."/>
            <person name="Pradier J.M."/>
            <person name="Quevillon E."/>
            <person name="Sharon A."/>
            <person name="Simon A."/>
            <person name="ten Have A."/>
            <person name="Tudzynski B."/>
            <person name="Tudzynski P."/>
            <person name="Wincker P."/>
            <person name="Andrew M."/>
            <person name="Anthouard V."/>
            <person name="Beever R.E."/>
            <person name="Beffa R."/>
            <person name="Benoit I."/>
            <person name="Bouzid O."/>
            <person name="Brault B."/>
            <person name="Chen Z."/>
            <person name="Choquer M."/>
            <person name="Collemare J."/>
            <person name="Cotton P."/>
            <person name="Danchin E.G."/>
            <person name="Da Silva C."/>
            <person name="Gautier A."/>
            <person name="Giraud C."/>
            <person name="Giraud T."/>
            <person name="Gonzalez C."/>
            <person name="Grossetete S."/>
            <person name="Guldener U."/>
            <person name="Henrissat B."/>
            <person name="Howlett B.J."/>
            <person name="Kodira C."/>
            <person name="Kretschmer M."/>
            <person name="Lappartient A."/>
            <person name="Leroch M."/>
            <person name="Levis C."/>
            <person name="Mauceli E."/>
            <person name="Neuveglise C."/>
            <person name="Oeser B."/>
            <person name="Pearson M."/>
            <person name="Poulain J."/>
            <person name="Poussereau N."/>
            <person name="Quesneville H."/>
            <person name="Rascle C."/>
            <person name="Schumacher J."/>
            <person name="Segurens B."/>
            <person name="Sexton A."/>
            <person name="Silva E."/>
            <person name="Sirven C."/>
            <person name="Soanes D.M."/>
            <person name="Talbot N.J."/>
            <person name="Templeton M."/>
            <person name="Yandava C."/>
            <person name="Yarden O."/>
            <person name="Zeng Q."/>
            <person name="Rollins J.A."/>
            <person name="Lebrun M.H."/>
            <person name="Dickman M."/>
        </authorList>
    </citation>
    <scope>NUCLEOTIDE SEQUENCE [LARGE SCALE GENOMIC DNA]</scope>
    <source>
        <strain evidence="2">T4</strain>
    </source>
</reference>
<sequence>MPSPNMASHSIFPKNDDRTTTCVLHKSLADLWDPVVIDRRCAHSSLLRKLIWPPVQ</sequence>
<gene>
    <name evidence="1" type="ORF">BofuT4_P008130.1</name>
</gene>
<dbReference type="InParanoid" id="G2XXQ7"/>
<evidence type="ECO:0000313" key="2">
    <source>
        <dbReference type="Proteomes" id="UP000008177"/>
    </source>
</evidence>
<dbReference type="AlphaFoldDB" id="G2XXQ7"/>
<dbReference type="EMBL" id="FQ790275">
    <property type="protein sequence ID" value="CCD45096.1"/>
    <property type="molecule type" value="Genomic_DNA"/>
</dbReference>
<accession>G2XXQ7</accession>
<name>G2XXQ7_BOTF4</name>
<protein>
    <submittedName>
        <fullName evidence="1">Uncharacterized protein</fullName>
    </submittedName>
</protein>
<evidence type="ECO:0000313" key="1">
    <source>
        <dbReference type="EMBL" id="CCD45096.1"/>
    </source>
</evidence>
<proteinExistence type="predicted"/>
<dbReference type="HOGENOM" id="CLU_3013907_0_0_1"/>
<dbReference type="Proteomes" id="UP000008177">
    <property type="component" value="Unplaced contigs"/>
</dbReference>